<dbReference type="EMBL" id="BAAAUG010000069">
    <property type="protein sequence ID" value="GAA3112746.1"/>
    <property type="molecule type" value="Genomic_DNA"/>
</dbReference>
<dbReference type="InterPro" id="IPR049002">
    <property type="entry name" value="Stv"/>
</dbReference>
<accession>A0ABP6MJ03</accession>
<keyword evidence="3" id="KW-1185">Reference proteome</keyword>
<protein>
    <recommendedName>
        <fullName evidence="1">Putative adhesin Stv domain-containing protein</fullName>
    </recommendedName>
</protein>
<evidence type="ECO:0000313" key="2">
    <source>
        <dbReference type="EMBL" id="GAA3112746.1"/>
    </source>
</evidence>
<comment type="caution">
    <text evidence="2">The sequence shown here is derived from an EMBL/GenBank/DDBJ whole genome shotgun (WGS) entry which is preliminary data.</text>
</comment>
<feature type="domain" description="Putative adhesin Stv" evidence="1">
    <location>
        <begin position="1"/>
        <end position="79"/>
    </location>
</feature>
<sequence length="79" mass="8614">MYSKHGKPIQDREGFAIEAGTPLSPPVNVYGPGVRVKNYTLYPSDDLTVLGSSTTVDKAHTLRTLLKKNAGICHWAACR</sequence>
<name>A0ABP6MJ03_9ACTN</name>
<gene>
    <name evidence="2" type="ORF">GCM10010449_38730</name>
</gene>
<organism evidence="2 3">
    <name type="scientific">Streptomyces rectiviolaceus</name>
    <dbReference type="NCBI Taxonomy" id="332591"/>
    <lineage>
        <taxon>Bacteria</taxon>
        <taxon>Bacillati</taxon>
        <taxon>Actinomycetota</taxon>
        <taxon>Actinomycetes</taxon>
        <taxon>Kitasatosporales</taxon>
        <taxon>Streptomycetaceae</taxon>
        <taxon>Streptomyces</taxon>
    </lineage>
</organism>
<dbReference type="Pfam" id="PF21527">
    <property type="entry name" value="Stv"/>
    <property type="match status" value="1"/>
</dbReference>
<proteinExistence type="predicted"/>
<evidence type="ECO:0000313" key="3">
    <source>
        <dbReference type="Proteomes" id="UP001501637"/>
    </source>
</evidence>
<evidence type="ECO:0000259" key="1">
    <source>
        <dbReference type="Pfam" id="PF21527"/>
    </source>
</evidence>
<reference evidence="3" key="1">
    <citation type="journal article" date="2019" name="Int. J. Syst. Evol. Microbiol.">
        <title>The Global Catalogue of Microorganisms (GCM) 10K type strain sequencing project: providing services to taxonomists for standard genome sequencing and annotation.</title>
        <authorList>
            <consortium name="The Broad Institute Genomics Platform"/>
            <consortium name="The Broad Institute Genome Sequencing Center for Infectious Disease"/>
            <person name="Wu L."/>
            <person name="Ma J."/>
        </authorList>
    </citation>
    <scope>NUCLEOTIDE SEQUENCE [LARGE SCALE GENOMIC DNA]</scope>
    <source>
        <strain evidence="3">JCM 9092</strain>
    </source>
</reference>
<dbReference type="Proteomes" id="UP001501637">
    <property type="component" value="Unassembled WGS sequence"/>
</dbReference>